<protein>
    <submittedName>
        <fullName evidence="5">AAA family ATPase</fullName>
    </submittedName>
</protein>
<feature type="compositionally biased region" description="Basic and acidic residues" evidence="3">
    <location>
        <begin position="21"/>
        <end position="38"/>
    </location>
</feature>
<dbReference type="PANTHER" id="PTHR16305:SF28">
    <property type="entry name" value="GUANYLATE CYCLASE DOMAIN-CONTAINING PROTEIN"/>
    <property type="match status" value="1"/>
</dbReference>
<organism evidence="5 6">
    <name type="scientific">Glycomyces albidus</name>
    <dbReference type="NCBI Taxonomy" id="2656774"/>
    <lineage>
        <taxon>Bacteria</taxon>
        <taxon>Bacillati</taxon>
        <taxon>Actinomycetota</taxon>
        <taxon>Actinomycetes</taxon>
        <taxon>Glycomycetales</taxon>
        <taxon>Glycomycetaceae</taxon>
        <taxon>Glycomyces</taxon>
    </lineage>
</organism>
<keyword evidence="2" id="KW-0067">ATP-binding</keyword>
<evidence type="ECO:0000313" key="5">
    <source>
        <dbReference type="EMBL" id="MQM25311.1"/>
    </source>
</evidence>
<dbReference type="GO" id="GO:0005737">
    <property type="term" value="C:cytoplasm"/>
    <property type="evidence" value="ECO:0007669"/>
    <property type="project" value="TreeGrafter"/>
</dbReference>
<evidence type="ECO:0000256" key="1">
    <source>
        <dbReference type="ARBA" id="ARBA00022741"/>
    </source>
</evidence>
<dbReference type="EMBL" id="WIAO01000006">
    <property type="protein sequence ID" value="MQM25311.1"/>
    <property type="molecule type" value="Genomic_DNA"/>
</dbReference>
<evidence type="ECO:0000313" key="6">
    <source>
        <dbReference type="Proteomes" id="UP000477750"/>
    </source>
</evidence>
<reference evidence="5 6" key="1">
    <citation type="submission" date="2019-10" db="EMBL/GenBank/DDBJ databases">
        <title>Glycomyces albidus sp. nov., a novel actinomycete isolated from rhizosphere soil of wheat (Triticum aestivum L.).</title>
        <authorList>
            <person name="Qian L."/>
        </authorList>
    </citation>
    <scope>NUCLEOTIDE SEQUENCE [LARGE SCALE GENOMIC DNA]</scope>
    <source>
        <strain evidence="5 6">NEAU-7082</strain>
    </source>
</reference>
<sequence>MIFASLRRNPQGRYRHPRRRAPPEQRDRIRNHPSEIRRSPRNPLAGVVPFGHTGQVTDSLLIGRDHPASALRAAVDRTATSHGGLVLVVGEAGIGKTALVTDAAARRRDDLLVAFATSWESEAVPDNWLWLQVLRSLRGRLGEETWRSLRPAPAVDALLGSGDAGIPNQFELFDGVTQLLIAASQHTPLVIVLDDLHFADAGSLELLKFACQHTWFERILFIGTYRDSEVDPGHRLRARMLQLVSKATMITLDGLDEHGVADLLKATVGAAPDEPTVAEITRRTGGNPFFVEQTAQLWASGQPVDATTAGMRDALRRRIDQLPPPLVRMLTLASVGGREFHAGVMAQASGFDICDIESALDAACQTRLIRRERDRYVFVHDLVRETLYHSMSDAETAHHHGCIVRALAADESLQKTMLTTEIAHHAWLAGDDLDPETAVEFLVRAGAESNVCMSAGGAEKHYRRALERCTPDMVRRRVLIRLELAGAIRWLQREDEARRHYDQALCEAEDSGDPMLLTRAAMEVPQDERLDDLERVKALAYERLTGEAPDPALGHEALTRQLLYRYMIAARESGSDEDISFGLWATHASNWGPGTAAQRQEIVEELAEITRRTGDEEMRLMSSSLRWVVLLEQGDPAFLPQLAEFRALAENSDSERWRGGVHIDQAIIDMVQGRFDAAESHLDHALTGSDQERAYGDILTHIKWELQLARGEVPDPVPETWRSTFGNWHADLLSGITAVRRGDLAAARRVKARLDAGTDLYGSWESLRLRFESELAIADGDTDLARDLYDRLAPYEGEWLVAMWGTSVSGPVSHWLGSLAAALGDRDRAGAHFASAAAQADRLGAAPWSDLARAALACLDAPPAPAPESGDVFRREGPTWTLAYAGTVLHLPHAKGLADLHELLSHPGEEIAATDLLDPSEAVAADARLGGDDLLDAESRARFREHLETLDEQIDTAAAVGDDARAAALDDERRALIEHLKTATGLGGRARRLGDNHERARKTVTNRIRNTLRKIEDGHPALGAHLRAAVATGSACAYRPGPDAPKWTL</sequence>
<dbReference type="Pfam" id="PF13191">
    <property type="entry name" value="AAA_16"/>
    <property type="match status" value="1"/>
</dbReference>
<dbReference type="PANTHER" id="PTHR16305">
    <property type="entry name" value="TESTICULAR SOLUBLE ADENYLYL CYCLASE"/>
    <property type="match status" value="1"/>
</dbReference>
<keyword evidence="1" id="KW-0547">Nucleotide-binding</keyword>
<feature type="domain" description="Orc1-like AAA ATPase" evidence="4">
    <location>
        <begin position="61"/>
        <end position="222"/>
    </location>
</feature>
<keyword evidence="6" id="KW-1185">Reference proteome</keyword>
<accession>A0A6L5G6R8</accession>
<dbReference type="GO" id="GO:0005524">
    <property type="term" value="F:ATP binding"/>
    <property type="evidence" value="ECO:0007669"/>
    <property type="project" value="UniProtKB-KW"/>
</dbReference>
<dbReference type="AlphaFoldDB" id="A0A6L5G6R8"/>
<gene>
    <name evidence="5" type="ORF">GFD30_06970</name>
</gene>
<dbReference type="SUPFAM" id="SSF52540">
    <property type="entry name" value="P-loop containing nucleoside triphosphate hydrolases"/>
    <property type="match status" value="1"/>
</dbReference>
<evidence type="ECO:0000259" key="4">
    <source>
        <dbReference type="Pfam" id="PF13191"/>
    </source>
</evidence>
<dbReference type="InterPro" id="IPR041664">
    <property type="entry name" value="AAA_16"/>
</dbReference>
<evidence type="ECO:0000256" key="3">
    <source>
        <dbReference type="SAM" id="MobiDB-lite"/>
    </source>
</evidence>
<dbReference type="Gene3D" id="3.40.50.300">
    <property type="entry name" value="P-loop containing nucleotide triphosphate hydrolases"/>
    <property type="match status" value="1"/>
</dbReference>
<dbReference type="InterPro" id="IPR027417">
    <property type="entry name" value="P-loop_NTPase"/>
</dbReference>
<dbReference type="Proteomes" id="UP000477750">
    <property type="component" value="Unassembled WGS sequence"/>
</dbReference>
<evidence type="ECO:0000256" key="2">
    <source>
        <dbReference type="ARBA" id="ARBA00022840"/>
    </source>
</evidence>
<comment type="caution">
    <text evidence="5">The sequence shown here is derived from an EMBL/GenBank/DDBJ whole genome shotgun (WGS) entry which is preliminary data.</text>
</comment>
<dbReference type="GO" id="GO:0004016">
    <property type="term" value="F:adenylate cyclase activity"/>
    <property type="evidence" value="ECO:0007669"/>
    <property type="project" value="TreeGrafter"/>
</dbReference>
<name>A0A6L5G6R8_9ACTN</name>
<proteinExistence type="predicted"/>
<feature type="region of interest" description="Disordered" evidence="3">
    <location>
        <begin position="1"/>
        <end position="49"/>
    </location>
</feature>